<keyword evidence="2 3" id="KW-0413">Isomerase</keyword>
<comment type="caution">
    <text evidence="4">The sequence shown here is derived from an EMBL/GenBank/DDBJ whole genome shotgun (WGS) entry which is preliminary data.</text>
</comment>
<dbReference type="Gene3D" id="3.30.70.260">
    <property type="match status" value="1"/>
</dbReference>
<dbReference type="SUPFAM" id="SSF100950">
    <property type="entry name" value="NagB/RpiA/CoA transferase-like"/>
    <property type="match status" value="1"/>
</dbReference>
<dbReference type="InterPro" id="IPR004788">
    <property type="entry name" value="Ribose5P_isomerase_type_A"/>
</dbReference>
<comment type="catalytic activity">
    <reaction evidence="1 3">
        <text>aldehydo-D-ribose 5-phosphate = D-ribulose 5-phosphate</text>
        <dbReference type="Rhea" id="RHEA:14657"/>
        <dbReference type="ChEBI" id="CHEBI:58121"/>
        <dbReference type="ChEBI" id="CHEBI:58273"/>
        <dbReference type="EC" id="5.3.1.6"/>
    </reaction>
</comment>
<keyword evidence="5" id="KW-1185">Reference proteome</keyword>
<feature type="active site" description="Proton acceptor" evidence="3">
    <location>
        <position position="104"/>
    </location>
</feature>
<proteinExistence type="inferred from homology"/>
<dbReference type="PANTHER" id="PTHR11934:SF0">
    <property type="entry name" value="RIBOSE-5-PHOSPHATE ISOMERASE"/>
    <property type="match status" value="1"/>
</dbReference>
<dbReference type="PANTHER" id="PTHR11934">
    <property type="entry name" value="RIBOSE-5-PHOSPHATE ISOMERASE"/>
    <property type="match status" value="1"/>
</dbReference>
<comment type="subunit">
    <text evidence="3">Homodimer.</text>
</comment>
<dbReference type="CDD" id="cd01398">
    <property type="entry name" value="RPI_A"/>
    <property type="match status" value="1"/>
</dbReference>
<evidence type="ECO:0000313" key="4">
    <source>
        <dbReference type="EMBL" id="GGF89901.1"/>
    </source>
</evidence>
<gene>
    <name evidence="3 4" type="primary">rpiA</name>
    <name evidence="4" type="ORF">GCM10011365_08810</name>
</gene>
<sequence length="220" mass="23732">MNQDDMKKAVARAALDYLNEYDMVIGMGTGSTVNYFIDLLSSVKSRVDAVVSSSDATTAKLKALGFHVKELNQTGDILLYFDGADECDQHNRLIKGGGGALTREKVVAEAAEKFICMIDETKRVDLLGGFPLAVEVIPMARSLVARKLVKLGGQPVFRQGFVTDNGGEILDVHHLKITDPVTLEQEINAIPGVISHGLFARRGADITLIADSSGQVKTQT</sequence>
<feature type="binding site" evidence="3">
    <location>
        <begin position="82"/>
        <end position="85"/>
    </location>
    <ligand>
        <name>substrate</name>
    </ligand>
</feature>
<reference evidence="4" key="1">
    <citation type="journal article" date="2014" name="Int. J. Syst. Evol. Microbiol.">
        <title>Complete genome sequence of Corynebacterium casei LMG S-19264T (=DSM 44701T), isolated from a smear-ripened cheese.</title>
        <authorList>
            <consortium name="US DOE Joint Genome Institute (JGI-PGF)"/>
            <person name="Walter F."/>
            <person name="Albersmeier A."/>
            <person name="Kalinowski J."/>
            <person name="Ruckert C."/>
        </authorList>
    </citation>
    <scope>NUCLEOTIDE SEQUENCE</scope>
    <source>
        <strain evidence="4">CGMCC 1.12181</strain>
    </source>
</reference>
<feature type="binding site" evidence="3">
    <location>
        <begin position="95"/>
        <end position="98"/>
    </location>
    <ligand>
        <name>substrate</name>
    </ligand>
</feature>
<dbReference type="NCBIfam" id="TIGR00021">
    <property type="entry name" value="rpiA"/>
    <property type="match status" value="1"/>
</dbReference>
<dbReference type="FunFam" id="3.40.50.1360:FF:000001">
    <property type="entry name" value="Ribose-5-phosphate isomerase A"/>
    <property type="match status" value="1"/>
</dbReference>
<accession>A0A917FLJ1</accession>
<reference evidence="4" key="2">
    <citation type="submission" date="2020-09" db="EMBL/GenBank/DDBJ databases">
        <authorList>
            <person name="Sun Q."/>
            <person name="Zhou Y."/>
        </authorList>
    </citation>
    <scope>NUCLEOTIDE SEQUENCE</scope>
    <source>
        <strain evidence="4">CGMCC 1.12181</strain>
    </source>
</reference>
<dbReference type="Pfam" id="PF06026">
    <property type="entry name" value="Rib_5-P_isom_A"/>
    <property type="match status" value="1"/>
</dbReference>
<dbReference type="EMBL" id="BMEO01000003">
    <property type="protein sequence ID" value="GGF89901.1"/>
    <property type="molecule type" value="Genomic_DNA"/>
</dbReference>
<comment type="similarity">
    <text evidence="3">Belongs to the ribose 5-phosphate isomerase family.</text>
</comment>
<evidence type="ECO:0000256" key="1">
    <source>
        <dbReference type="ARBA" id="ARBA00001713"/>
    </source>
</evidence>
<evidence type="ECO:0000256" key="2">
    <source>
        <dbReference type="ARBA" id="ARBA00023235"/>
    </source>
</evidence>
<dbReference type="RefSeq" id="WP_188364479.1">
    <property type="nucleotide sequence ID" value="NZ_BAABJF010000017.1"/>
</dbReference>
<dbReference type="GO" id="GO:0006014">
    <property type="term" value="P:D-ribose metabolic process"/>
    <property type="evidence" value="ECO:0007669"/>
    <property type="project" value="TreeGrafter"/>
</dbReference>
<dbReference type="NCBIfam" id="NF001924">
    <property type="entry name" value="PRK00702.1"/>
    <property type="match status" value="1"/>
</dbReference>
<evidence type="ECO:0000313" key="5">
    <source>
        <dbReference type="Proteomes" id="UP000605253"/>
    </source>
</evidence>
<dbReference type="GO" id="GO:0005829">
    <property type="term" value="C:cytosol"/>
    <property type="evidence" value="ECO:0007669"/>
    <property type="project" value="TreeGrafter"/>
</dbReference>
<dbReference type="FunFam" id="3.30.70.260:FF:000004">
    <property type="entry name" value="Ribose-5-phosphate isomerase A"/>
    <property type="match status" value="1"/>
</dbReference>
<dbReference type="HAMAP" id="MF_00170">
    <property type="entry name" value="Rib_5P_isom_A"/>
    <property type="match status" value="1"/>
</dbReference>
<dbReference type="Gene3D" id="3.40.50.1360">
    <property type="match status" value="1"/>
</dbReference>
<comment type="pathway">
    <text evidence="3">Carbohydrate degradation; pentose phosphate pathway; D-ribose 5-phosphate from D-ribulose 5-phosphate (non-oxidative stage): step 1/1.</text>
</comment>
<feature type="binding site" evidence="3">
    <location>
        <begin position="29"/>
        <end position="32"/>
    </location>
    <ligand>
        <name>substrate</name>
    </ligand>
</feature>
<dbReference type="EC" id="5.3.1.6" evidence="3"/>
<dbReference type="AlphaFoldDB" id="A0A917FLJ1"/>
<dbReference type="GO" id="GO:0009052">
    <property type="term" value="P:pentose-phosphate shunt, non-oxidative branch"/>
    <property type="evidence" value="ECO:0007669"/>
    <property type="project" value="UniProtKB-UniRule"/>
</dbReference>
<evidence type="ECO:0000256" key="3">
    <source>
        <dbReference type="HAMAP-Rule" id="MF_00170"/>
    </source>
</evidence>
<dbReference type="Proteomes" id="UP000605253">
    <property type="component" value="Unassembled WGS sequence"/>
</dbReference>
<dbReference type="InterPro" id="IPR037171">
    <property type="entry name" value="NagB/RpiA_transferase-like"/>
</dbReference>
<name>A0A917FLJ1_9GAMM</name>
<dbReference type="InterPro" id="IPR020672">
    <property type="entry name" value="Ribose5P_isomerase_typA_subgr"/>
</dbReference>
<organism evidence="4 5">
    <name type="scientific">Marinicella pacifica</name>
    <dbReference type="NCBI Taxonomy" id="1171543"/>
    <lineage>
        <taxon>Bacteria</taxon>
        <taxon>Pseudomonadati</taxon>
        <taxon>Pseudomonadota</taxon>
        <taxon>Gammaproteobacteria</taxon>
        <taxon>Lysobacterales</taxon>
        <taxon>Marinicellaceae</taxon>
        <taxon>Marinicella</taxon>
    </lineage>
</organism>
<dbReference type="GO" id="GO:0004751">
    <property type="term" value="F:ribose-5-phosphate isomerase activity"/>
    <property type="evidence" value="ECO:0007669"/>
    <property type="project" value="UniProtKB-UniRule"/>
</dbReference>
<dbReference type="SUPFAM" id="SSF75445">
    <property type="entry name" value="D-ribose-5-phosphate isomerase (RpiA), lid domain"/>
    <property type="match status" value="1"/>
</dbReference>
<feature type="binding site" evidence="3">
    <location>
        <position position="122"/>
    </location>
    <ligand>
        <name>substrate</name>
    </ligand>
</feature>
<comment type="function">
    <text evidence="3">Catalyzes the reversible conversion of ribose-5-phosphate to ribulose 5-phosphate.</text>
</comment>
<protein>
    <recommendedName>
        <fullName evidence="3">Ribose-5-phosphate isomerase A</fullName>
        <ecNumber evidence="3">5.3.1.6</ecNumber>
    </recommendedName>
    <alternativeName>
        <fullName evidence="3">Phosphoriboisomerase A</fullName>
        <shortName evidence="3">PRI</shortName>
    </alternativeName>
</protein>